<evidence type="ECO:0008006" key="4">
    <source>
        <dbReference type="Google" id="ProtNLM"/>
    </source>
</evidence>
<keyword evidence="1" id="KW-1133">Transmembrane helix</keyword>
<comment type="caution">
    <text evidence="2">The sequence shown here is derived from an EMBL/GenBank/DDBJ whole genome shotgun (WGS) entry which is preliminary data.</text>
</comment>
<dbReference type="Proteomes" id="UP000035301">
    <property type="component" value="Unassembled WGS sequence"/>
</dbReference>
<keyword evidence="3" id="KW-1185">Reference proteome</keyword>
<accession>A0A0H1R1T2</accession>
<proteinExistence type="predicted"/>
<dbReference type="Pfam" id="PF06695">
    <property type="entry name" value="Sm_multidrug_ex"/>
    <property type="match status" value="1"/>
</dbReference>
<keyword evidence="1" id="KW-0812">Transmembrane</keyword>
<protein>
    <recommendedName>
        <fullName evidence="4">Small multi-drug export protein</fullName>
    </recommendedName>
</protein>
<feature type="transmembrane region" description="Helical" evidence="1">
    <location>
        <begin position="81"/>
        <end position="104"/>
    </location>
</feature>
<gene>
    <name evidence="2" type="ORF">SZ63_01640</name>
</gene>
<organism evidence="2 3">
    <name type="scientific">Methanoculleus sediminis</name>
    <dbReference type="NCBI Taxonomy" id="1550566"/>
    <lineage>
        <taxon>Archaea</taxon>
        <taxon>Methanobacteriati</taxon>
        <taxon>Methanobacteriota</taxon>
        <taxon>Stenosarchaea group</taxon>
        <taxon>Methanomicrobia</taxon>
        <taxon>Methanomicrobiales</taxon>
        <taxon>Methanomicrobiaceae</taxon>
        <taxon>Methanoculleus</taxon>
    </lineage>
</organism>
<feature type="transmembrane region" description="Helical" evidence="1">
    <location>
        <begin position="53"/>
        <end position="69"/>
    </location>
</feature>
<evidence type="ECO:0000313" key="2">
    <source>
        <dbReference type="EMBL" id="KLK89170.1"/>
    </source>
</evidence>
<dbReference type="RefSeq" id="WP_048180057.1">
    <property type="nucleotide sequence ID" value="NZ_JXOJ01000001.1"/>
</dbReference>
<name>A0A0H1R1T2_9EURY</name>
<dbReference type="STRING" id="1550566.SZ63_01640"/>
<reference evidence="2 3" key="1">
    <citation type="journal article" date="2015" name="Int. J. Syst. Evol. Microbiol.">
        <title>Methanoculleus sediminis sp. nov., a methanogen from sediments near a submarine mud volcano.</title>
        <authorList>
            <person name="Chen S.C."/>
            <person name="Chen M.F."/>
            <person name="Lai M.C."/>
            <person name="Weng C.Y."/>
            <person name="Wu S.Y."/>
            <person name="Lin S."/>
            <person name="Yang T.F."/>
            <person name="Chen P.C."/>
        </authorList>
    </citation>
    <scope>NUCLEOTIDE SEQUENCE [LARGE SCALE GENOMIC DNA]</scope>
    <source>
        <strain evidence="2 3">S3Fa</strain>
    </source>
</reference>
<feature type="transmembrane region" description="Helical" evidence="1">
    <location>
        <begin position="30"/>
        <end position="47"/>
    </location>
</feature>
<sequence length="238" mass="25783">MSADDTTNIPGPEGWKALLANPYLAGPIKFILPIAIALAIFAALYLIEPYQQFLVISGLLAAYFVPPAGKESIIPIAIVMGYPWWLITLAIVLLDVAVSLFVVWNFDLALKIPLIGRLLESGMAAGRNYTDTRPWIRRFSTIGLVLFVFFPLQGTGAMNGSILGRLLGLDQARVFACVCAGSLASSLIISLGSDVLLDIYRQNQALGIGILAAIVVAVLAVFTGLKLREKRLRERSPR</sequence>
<evidence type="ECO:0000256" key="1">
    <source>
        <dbReference type="SAM" id="Phobius"/>
    </source>
</evidence>
<feature type="transmembrane region" description="Helical" evidence="1">
    <location>
        <begin position="205"/>
        <end position="225"/>
    </location>
</feature>
<evidence type="ECO:0000313" key="3">
    <source>
        <dbReference type="Proteomes" id="UP000035301"/>
    </source>
</evidence>
<dbReference type="InterPro" id="IPR009577">
    <property type="entry name" value="Sm_multidrug_ex"/>
</dbReference>
<dbReference type="PATRIC" id="fig|1550566.3.peg.345"/>
<feature type="transmembrane region" description="Helical" evidence="1">
    <location>
        <begin position="135"/>
        <end position="152"/>
    </location>
</feature>
<dbReference type="OrthoDB" id="116567at2157"/>
<keyword evidence="1" id="KW-0472">Membrane</keyword>
<dbReference type="EMBL" id="JXOJ01000001">
    <property type="protein sequence ID" value="KLK89170.1"/>
    <property type="molecule type" value="Genomic_DNA"/>
</dbReference>
<dbReference type="AlphaFoldDB" id="A0A0H1R1T2"/>